<keyword evidence="1" id="KW-0732">Signal</keyword>
<proteinExistence type="predicted"/>
<accession>A0A4S4MX37</accession>
<protein>
    <recommendedName>
        <fullName evidence="4">CBM1 domain-containing protein</fullName>
    </recommendedName>
</protein>
<evidence type="ECO:0000313" key="2">
    <source>
        <dbReference type="EMBL" id="THH30969.1"/>
    </source>
</evidence>
<evidence type="ECO:0008006" key="4">
    <source>
        <dbReference type="Google" id="ProtNLM"/>
    </source>
</evidence>
<name>A0A4S4MX37_9APHY</name>
<organism evidence="2 3">
    <name type="scientific">Antrodiella citrinella</name>
    <dbReference type="NCBI Taxonomy" id="2447956"/>
    <lineage>
        <taxon>Eukaryota</taxon>
        <taxon>Fungi</taxon>
        <taxon>Dikarya</taxon>
        <taxon>Basidiomycota</taxon>
        <taxon>Agaricomycotina</taxon>
        <taxon>Agaricomycetes</taxon>
        <taxon>Polyporales</taxon>
        <taxon>Steccherinaceae</taxon>
        <taxon>Antrodiella</taxon>
    </lineage>
</organism>
<evidence type="ECO:0000313" key="3">
    <source>
        <dbReference type="Proteomes" id="UP000308730"/>
    </source>
</evidence>
<gene>
    <name evidence="2" type="ORF">EUX98_g3223</name>
</gene>
<dbReference type="EMBL" id="SGPM01000062">
    <property type="protein sequence ID" value="THH30969.1"/>
    <property type="molecule type" value="Genomic_DNA"/>
</dbReference>
<feature type="signal peptide" evidence="1">
    <location>
        <begin position="1"/>
        <end position="22"/>
    </location>
</feature>
<sequence length="60" mass="6147">MTTLTFKPFILLAAVSTVVVDAAPAGRVTAAGRGGNLRNTCGTYQANGYISCSPPSTQDN</sequence>
<reference evidence="2 3" key="1">
    <citation type="submission" date="2019-02" db="EMBL/GenBank/DDBJ databases">
        <title>Genome sequencing of the rare red list fungi Antrodiella citrinella (Flaviporus citrinellus).</title>
        <authorList>
            <person name="Buettner E."/>
            <person name="Kellner H."/>
        </authorList>
    </citation>
    <scope>NUCLEOTIDE SEQUENCE [LARGE SCALE GENOMIC DNA]</scope>
    <source>
        <strain evidence="2 3">DSM 108506</strain>
    </source>
</reference>
<comment type="caution">
    <text evidence="2">The sequence shown here is derived from an EMBL/GenBank/DDBJ whole genome shotgun (WGS) entry which is preliminary data.</text>
</comment>
<dbReference type="AlphaFoldDB" id="A0A4S4MX37"/>
<feature type="chain" id="PRO_5020462105" description="CBM1 domain-containing protein" evidence="1">
    <location>
        <begin position="23"/>
        <end position="60"/>
    </location>
</feature>
<evidence type="ECO:0000256" key="1">
    <source>
        <dbReference type="SAM" id="SignalP"/>
    </source>
</evidence>
<dbReference type="Proteomes" id="UP000308730">
    <property type="component" value="Unassembled WGS sequence"/>
</dbReference>
<keyword evidence="3" id="KW-1185">Reference proteome</keyword>